<proteinExistence type="predicted"/>
<organism evidence="2 3">
    <name type="scientific">Singulisphaera acidiphila (strain ATCC BAA-1392 / DSM 18658 / VKM B-2454 / MOB10)</name>
    <dbReference type="NCBI Taxonomy" id="886293"/>
    <lineage>
        <taxon>Bacteria</taxon>
        <taxon>Pseudomonadati</taxon>
        <taxon>Planctomycetota</taxon>
        <taxon>Planctomycetia</taxon>
        <taxon>Isosphaerales</taxon>
        <taxon>Isosphaeraceae</taxon>
        <taxon>Singulisphaera</taxon>
    </lineage>
</organism>
<dbReference type="HOGENOM" id="CLU_2467325_0_0_0"/>
<dbReference type="EMBL" id="CP003364">
    <property type="protein sequence ID" value="AGA24547.1"/>
    <property type="molecule type" value="Genomic_DNA"/>
</dbReference>
<evidence type="ECO:0000256" key="1">
    <source>
        <dbReference type="SAM" id="MobiDB-lite"/>
    </source>
</evidence>
<feature type="compositionally biased region" description="Polar residues" evidence="1">
    <location>
        <begin position="66"/>
        <end position="78"/>
    </location>
</feature>
<sequence length="88" mass="9818">MIPGLRPCSLYRLLPKTATTGHSFATGSETRSKWAHEAADRLGTGIKPPRAGARPPEQDQRRVTYLRNTPSCPGNDNVNEYPYLPVRR</sequence>
<dbReference type="AlphaFoldDB" id="L0D5L1"/>
<feature type="region of interest" description="Disordered" evidence="1">
    <location>
        <begin position="41"/>
        <end position="88"/>
    </location>
</feature>
<keyword evidence="3" id="KW-1185">Reference proteome</keyword>
<evidence type="ECO:0000313" key="2">
    <source>
        <dbReference type="EMBL" id="AGA24547.1"/>
    </source>
</evidence>
<evidence type="ECO:0000313" key="3">
    <source>
        <dbReference type="Proteomes" id="UP000010798"/>
    </source>
</evidence>
<name>L0D5L1_SINAD</name>
<protein>
    <submittedName>
        <fullName evidence="2">Uncharacterized protein</fullName>
    </submittedName>
</protein>
<dbReference type="Proteomes" id="UP000010798">
    <property type="component" value="Chromosome"/>
</dbReference>
<dbReference type="KEGG" id="saci:Sinac_0086"/>
<reference evidence="2 3" key="1">
    <citation type="submission" date="2012-02" db="EMBL/GenBank/DDBJ databases">
        <title>Complete sequence of chromosome of Singulisphaera acidiphila DSM 18658.</title>
        <authorList>
            <consortium name="US DOE Joint Genome Institute (JGI-PGF)"/>
            <person name="Lucas S."/>
            <person name="Copeland A."/>
            <person name="Lapidus A."/>
            <person name="Glavina del Rio T."/>
            <person name="Dalin E."/>
            <person name="Tice H."/>
            <person name="Bruce D."/>
            <person name="Goodwin L."/>
            <person name="Pitluck S."/>
            <person name="Peters L."/>
            <person name="Ovchinnikova G."/>
            <person name="Chertkov O."/>
            <person name="Kyrpides N."/>
            <person name="Mavromatis K."/>
            <person name="Ivanova N."/>
            <person name="Brettin T."/>
            <person name="Detter J.C."/>
            <person name="Han C."/>
            <person name="Larimer F."/>
            <person name="Land M."/>
            <person name="Hauser L."/>
            <person name="Markowitz V."/>
            <person name="Cheng J.-F."/>
            <person name="Hugenholtz P."/>
            <person name="Woyke T."/>
            <person name="Wu D."/>
            <person name="Tindall B."/>
            <person name="Pomrenke H."/>
            <person name="Brambilla E."/>
            <person name="Klenk H.-P."/>
            <person name="Eisen J.A."/>
        </authorList>
    </citation>
    <scope>NUCLEOTIDE SEQUENCE [LARGE SCALE GENOMIC DNA]</scope>
    <source>
        <strain evidence="3">ATCC BAA-1392 / DSM 18658 / VKM B-2454 / MOB10</strain>
    </source>
</reference>
<gene>
    <name evidence="2" type="ordered locus">Sinac_0086</name>
</gene>
<accession>L0D5L1</accession>